<dbReference type="SUPFAM" id="SSF55797">
    <property type="entry name" value="PR-1-like"/>
    <property type="match status" value="1"/>
</dbReference>
<dbReference type="CDD" id="cd05379">
    <property type="entry name" value="CAP_bacterial"/>
    <property type="match status" value="1"/>
</dbReference>
<gene>
    <name evidence="3" type="ORF">FB471_3449</name>
</gene>
<protein>
    <submittedName>
        <fullName evidence="3">Uncharacterized protein YkwD</fullName>
    </submittedName>
</protein>
<dbReference type="OrthoDB" id="8611574at2"/>
<dbReference type="Proteomes" id="UP000320876">
    <property type="component" value="Unassembled WGS sequence"/>
</dbReference>
<dbReference type="AlphaFoldDB" id="A0A542DL71"/>
<feature type="compositionally biased region" description="Low complexity" evidence="1">
    <location>
        <begin position="46"/>
        <end position="59"/>
    </location>
</feature>
<dbReference type="InterPro" id="IPR035940">
    <property type="entry name" value="CAP_sf"/>
</dbReference>
<dbReference type="PANTHER" id="PTHR31157">
    <property type="entry name" value="SCP DOMAIN-CONTAINING PROTEIN"/>
    <property type="match status" value="1"/>
</dbReference>
<dbReference type="PANTHER" id="PTHR31157:SF1">
    <property type="entry name" value="SCP DOMAIN-CONTAINING PROTEIN"/>
    <property type="match status" value="1"/>
</dbReference>
<name>A0A542DL71_AMYCI</name>
<feature type="compositionally biased region" description="Basic and acidic residues" evidence="1">
    <location>
        <begin position="111"/>
        <end position="123"/>
    </location>
</feature>
<keyword evidence="4" id="KW-1185">Reference proteome</keyword>
<dbReference type="Pfam" id="PF00188">
    <property type="entry name" value="CAP"/>
    <property type="match status" value="1"/>
</dbReference>
<dbReference type="Gene3D" id="3.40.33.10">
    <property type="entry name" value="CAP"/>
    <property type="match status" value="1"/>
</dbReference>
<accession>A0A542DL71</accession>
<evidence type="ECO:0000313" key="3">
    <source>
        <dbReference type="EMBL" id="TQJ03685.1"/>
    </source>
</evidence>
<evidence type="ECO:0000313" key="4">
    <source>
        <dbReference type="Proteomes" id="UP000320876"/>
    </source>
</evidence>
<dbReference type="RefSeq" id="WP_141999469.1">
    <property type="nucleotide sequence ID" value="NZ_VFML01000001.1"/>
</dbReference>
<dbReference type="InterPro" id="IPR014044">
    <property type="entry name" value="CAP_dom"/>
</dbReference>
<comment type="caution">
    <text evidence="3">The sequence shown here is derived from an EMBL/GenBank/DDBJ whole genome shotgun (WGS) entry which is preliminary data.</text>
</comment>
<evidence type="ECO:0000259" key="2">
    <source>
        <dbReference type="Pfam" id="PF00188"/>
    </source>
</evidence>
<proteinExistence type="predicted"/>
<feature type="domain" description="SCP" evidence="2">
    <location>
        <begin position="130"/>
        <end position="241"/>
    </location>
</feature>
<feature type="region of interest" description="Disordered" evidence="1">
    <location>
        <begin position="46"/>
        <end position="124"/>
    </location>
</feature>
<reference evidence="3 4" key="1">
    <citation type="submission" date="2019-06" db="EMBL/GenBank/DDBJ databases">
        <title>Sequencing the genomes of 1000 actinobacteria strains.</title>
        <authorList>
            <person name="Klenk H.-P."/>
        </authorList>
    </citation>
    <scope>NUCLEOTIDE SEQUENCE [LARGE SCALE GENOMIC DNA]</scope>
    <source>
        <strain evidence="3 4">DSM 45679</strain>
    </source>
</reference>
<sequence>MLLALSVLLGGALGAGGHLLSEVSSNAGPGGADTPRHAAYLAAPQGAGEGAGTQATGEARTTSAPGDGTTTSAEPTAPPSSTTGSATPATTPTESTPAETSSTEPAPAQDSSRREPTALRDDSLTGQVVALVNEERGKAGCGPVESDDRLAAAAQGHSEDMAARDYFSHTTPEGVTFDQRIRRAGYPKPGAENIAMGARSAGKVMSMWMKSPGHRKNILNCALDTIGVGLERSGWYWTQNFGY</sequence>
<feature type="compositionally biased region" description="Low complexity" evidence="1">
    <location>
        <begin position="69"/>
        <end position="108"/>
    </location>
</feature>
<evidence type="ECO:0000256" key="1">
    <source>
        <dbReference type="SAM" id="MobiDB-lite"/>
    </source>
</evidence>
<organism evidence="3 4">
    <name type="scientific">Amycolatopsis cihanbeyliensis</name>
    <dbReference type="NCBI Taxonomy" id="1128664"/>
    <lineage>
        <taxon>Bacteria</taxon>
        <taxon>Bacillati</taxon>
        <taxon>Actinomycetota</taxon>
        <taxon>Actinomycetes</taxon>
        <taxon>Pseudonocardiales</taxon>
        <taxon>Pseudonocardiaceae</taxon>
        <taxon>Amycolatopsis</taxon>
    </lineage>
</organism>
<dbReference type="EMBL" id="VFML01000001">
    <property type="protein sequence ID" value="TQJ03685.1"/>
    <property type="molecule type" value="Genomic_DNA"/>
</dbReference>